<dbReference type="EMBL" id="CAWUHB010000009">
    <property type="protein sequence ID" value="CAK7214991.1"/>
    <property type="molecule type" value="Genomic_DNA"/>
</dbReference>
<evidence type="ECO:0000256" key="6">
    <source>
        <dbReference type="ARBA" id="ARBA00022968"/>
    </source>
</evidence>
<dbReference type="SUPFAM" id="SSF53448">
    <property type="entry name" value="Nucleotide-diphospho-sugar transferases"/>
    <property type="match status" value="1"/>
</dbReference>
<protein>
    <submittedName>
        <fullName evidence="12">Mannosyltransferase</fullName>
    </submittedName>
</protein>
<keyword evidence="8" id="KW-0333">Golgi apparatus</keyword>
<keyword evidence="7 11" id="KW-1133">Transmembrane helix</keyword>
<comment type="subcellular location">
    <subcellularLocation>
        <location evidence="1">Golgi apparatus membrane</location>
        <topology evidence="1">Single-pass type II membrane protein</topology>
    </subcellularLocation>
</comment>
<evidence type="ECO:0000256" key="1">
    <source>
        <dbReference type="ARBA" id="ARBA00004323"/>
    </source>
</evidence>
<evidence type="ECO:0000256" key="2">
    <source>
        <dbReference type="ARBA" id="ARBA00004922"/>
    </source>
</evidence>
<evidence type="ECO:0000256" key="9">
    <source>
        <dbReference type="ARBA" id="ARBA00023136"/>
    </source>
</evidence>
<dbReference type="Gene3D" id="3.90.550.10">
    <property type="entry name" value="Spore Coat Polysaccharide Biosynthesis Protein SpsA, Chain A"/>
    <property type="match status" value="1"/>
</dbReference>
<evidence type="ECO:0000256" key="7">
    <source>
        <dbReference type="ARBA" id="ARBA00022989"/>
    </source>
</evidence>
<dbReference type="InterPro" id="IPR022751">
    <property type="entry name" value="Alpha_mannosyltransferase"/>
</dbReference>
<keyword evidence="5 11" id="KW-0812">Transmembrane</keyword>
<sequence>MTKYAWMRQRSPGLRRRSAVVRCIIAALLLAAIVFLHHTEIKREAALLVDWSTSMVEGAVQQASPQPAESTPPQQPSTQTSKSTSDASPGASNDDTNTPTGNTTDNNADKGKALQSTLSDTVMHLLKTFMPSGIDPPWPTDRFDSTAWHWGEPEPVNVTDLLQLDEYELQKMKRAHQGFLGAVSNRLPEYVPHRYGGGQEKEATTPRRGIVTVGGGKYFVILAVSLRFLRRAGTTLPVEVFVTEDEYEKTVCEQVLPKLDAVCRVYPQIKGSSKDGSSLKIQGFQLKAFALLFSTFDEVLFLDADNTAIRNIGPLFESAPFQQTGLVTWPDFWQTSVSPLYYEISSPVTLALEPPAPNQKSKSKLVMPITARPSTETGQLLIDKRRHWKTLLLAVYYNYYGPAFYYRLLNQGGTGMGDKETFMPAAATLGLPAYQVHTPVERVGHRFENNSTGSRVMIQYDAADDWAVTEAQVRAMTESDSAAAALPKNEDEWKAQYQGHVRPLFLHLSWPKWDPTILLGHISKWSDMTMGIDGKPEPAFHYPPEMAAQIRGTERMLWEEARWVACHLNGNKVRHWHNNQQAERACGRLNDHFARVLDTDVGRGMGLGPEDVLYPAMTDDDTS</sequence>
<evidence type="ECO:0000256" key="3">
    <source>
        <dbReference type="ARBA" id="ARBA00009105"/>
    </source>
</evidence>
<organism evidence="12 13">
    <name type="scientific">Sporothrix curviconia</name>
    <dbReference type="NCBI Taxonomy" id="1260050"/>
    <lineage>
        <taxon>Eukaryota</taxon>
        <taxon>Fungi</taxon>
        <taxon>Dikarya</taxon>
        <taxon>Ascomycota</taxon>
        <taxon>Pezizomycotina</taxon>
        <taxon>Sordariomycetes</taxon>
        <taxon>Sordariomycetidae</taxon>
        <taxon>Ophiostomatales</taxon>
        <taxon>Ophiostomataceae</taxon>
        <taxon>Sporothrix</taxon>
    </lineage>
</organism>
<keyword evidence="4" id="KW-0808">Transferase</keyword>
<reference evidence="12 13" key="1">
    <citation type="submission" date="2024-01" db="EMBL/GenBank/DDBJ databases">
        <authorList>
            <person name="Allen C."/>
            <person name="Tagirdzhanova G."/>
        </authorList>
    </citation>
    <scope>NUCLEOTIDE SEQUENCE [LARGE SCALE GENOMIC DNA]</scope>
</reference>
<keyword evidence="13" id="KW-1185">Reference proteome</keyword>
<evidence type="ECO:0000256" key="10">
    <source>
        <dbReference type="SAM" id="MobiDB-lite"/>
    </source>
</evidence>
<keyword evidence="9 11" id="KW-0472">Membrane</keyword>
<dbReference type="Pfam" id="PF11051">
    <property type="entry name" value="Mannosyl_trans3"/>
    <property type="match status" value="1"/>
</dbReference>
<dbReference type="PANTHER" id="PTHR31646">
    <property type="entry name" value="ALPHA-1,2-MANNOSYLTRANSFERASE MNN2"/>
    <property type="match status" value="1"/>
</dbReference>
<dbReference type="GO" id="GO:0016757">
    <property type="term" value="F:glycosyltransferase activity"/>
    <property type="evidence" value="ECO:0007669"/>
    <property type="project" value="UniProtKB-KW"/>
</dbReference>
<feature type="transmembrane region" description="Helical" evidence="11">
    <location>
        <begin position="20"/>
        <end position="38"/>
    </location>
</feature>
<evidence type="ECO:0000313" key="12">
    <source>
        <dbReference type="EMBL" id="CAK7214991.1"/>
    </source>
</evidence>
<evidence type="ECO:0000256" key="11">
    <source>
        <dbReference type="SAM" id="Phobius"/>
    </source>
</evidence>
<comment type="caution">
    <text evidence="12">The sequence shown here is derived from an EMBL/GenBank/DDBJ whole genome shotgun (WGS) entry which is preliminary data.</text>
</comment>
<feature type="region of interest" description="Disordered" evidence="10">
    <location>
        <begin position="59"/>
        <end position="111"/>
    </location>
</feature>
<dbReference type="Proteomes" id="UP001642405">
    <property type="component" value="Unassembled WGS sequence"/>
</dbReference>
<dbReference type="PANTHER" id="PTHR31646:SF1">
    <property type="entry name" value="ALPHA-1,2-MANNOSYLTRANSFERASE MNN2"/>
    <property type="match status" value="1"/>
</dbReference>
<keyword evidence="6" id="KW-0735">Signal-anchor</keyword>
<evidence type="ECO:0000256" key="4">
    <source>
        <dbReference type="ARBA" id="ARBA00022679"/>
    </source>
</evidence>
<evidence type="ECO:0000256" key="5">
    <source>
        <dbReference type="ARBA" id="ARBA00022692"/>
    </source>
</evidence>
<evidence type="ECO:0000313" key="13">
    <source>
        <dbReference type="Proteomes" id="UP001642405"/>
    </source>
</evidence>
<proteinExistence type="inferred from homology"/>
<gene>
    <name evidence="12" type="primary">MNN2_1</name>
    <name evidence="12" type="ORF">SCUCBS95973_002324</name>
</gene>
<comment type="similarity">
    <text evidence="3">Belongs to the MNN1/MNT family.</text>
</comment>
<evidence type="ECO:0000256" key="8">
    <source>
        <dbReference type="ARBA" id="ARBA00023034"/>
    </source>
</evidence>
<feature type="compositionally biased region" description="Low complexity" evidence="10">
    <location>
        <begin position="61"/>
        <end position="85"/>
    </location>
</feature>
<accession>A0ABP0B630</accession>
<dbReference type="InterPro" id="IPR029044">
    <property type="entry name" value="Nucleotide-diphossugar_trans"/>
</dbReference>
<feature type="compositionally biased region" description="Low complexity" evidence="10">
    <location>
        <begin position="93"/>
        <end position="106"/>
    </location>
</feature>
<name>A0ABP0B630_9PEZI</name>
<comment type="pathway">
    <text evidence="2">Protein modification; protein glycosylation.</text>
</comment>
<keyword evidence="12" id="KW-0328">Glycosyltransferase</keyword>